<name>A0AA41ZBK4_9SPHN</name>
<sequence length="151" mass="16619">MASRLGQFFIALFVIAMVLTIAITLENKIGIPIALTLRIICASVCLYVMYKIGSDYPGQKWPRVALALAVVFNFAMFFSPLAKLPASKGDIMFFAVPDAVIFLAARTFTYPAFDTHQRAVRQQLIVGFILALAVCAILMSILLIPEPPAHR</sequence>
<accession>A0AA41ZBK4</accession>
<evidence type="ECO:0000256" key="1">
    <source>
        <dbReference type="SAM" id="Phobius"/>
    </source>
</evidence>
<feature type="transmembrane region" description="Helical" evidence="1">
    <location>
        <begin position="7"/>
        <end position="25"/>
    </location>
</feature>
<dbReference type="AlphaFoldDB" id="A0AA41ZBK4"/>
<keyword evidence="1" id="KW-0472">Membrane</keyword>
<feature type="transmembrane region" description="Helical" evidence="1">
    <location>
        <begin position="125"/>
        <end position="144"/>
    </location>
</feature>
<dbReference type="RefSeq" id="WP_265269687.1">
    <property type="nucleotide sequence ID" value="NZ_JANFAV010000012.1"/>
</dbReference>
<dbReference type="EMBL" id="JANFAV010000012">
    <property type="protein sequence ID" value="MCW6536292.1"/>
    <property type="molecule type" value="Genomic_DNA"/>
</dbReference>
<gene>
    <name evidence="2" type="ORF">NEE01_16050</name>
</gene>
<evidence type="ECO:0000313" key="2">
    <source>
        <dbReference type="EMBL" id="MCW6536292.1"/>
    </source>
</evidence>
<feature type="transmembrane region" description="Helical" evidence="1">
    <location>
        <begin position="31"/>
        <end position="49"/>
    </location>
</feature>
<keyword evidence="1" id="KW-0812">Transmembrane</keyword>
<feature type="transmembrane region" description="Helical" evidence="1">
    <location>
        <begin position="91"/>
        <end position="113"/>
    </location>
</feature>
<organism evidence="2 3">
    <name type="scientific">Sphingomonas lycopersici</name>
    <dbReference type="NCBI Taxonomy" id="2951807"/>
    <lineage>
        <taxon>Bacteria</taxon>
        <taxon>Pseudomonadati</taxon>
        <taxon>Pseudomonadota</taxon>
        <taxon>Alphaproteobacteria</taxon>
        <taxon>Sphingomonadales</taxon>
        <taxon>Sphingomonadaceae</taxon>
        <taxon>Sphingomonas</taxon>
    </lineage>
</organism>
<comment type="caution">
    <text evidence="2">The sequence shown here is derived from an EMBL/GenBank/DDBJ whole genome shotgun (WGS) entry which is preliminary data.</text>
</comment>
<reference evidence="2" key="1">
    <citation type="submission" date="2022-06" db="EMBL/GenBank/DDBJ databases">
        <title>Sphingomonas sp. nov. isolated from rhizosphere soil of tomato.</title>
        <authorList>
            <person name="Dong H."/>
            <person name="Gao R."/>
        </authorList>
    </citation>
    <scope>NUCLEOTIDE SEQUENCE</scope>
    <source>
        <strain evidence="2">MMSM24</strain>
    </source>
</reference>
<keyword evidence="1" id="KW-1133">Transmembrane helix</keyword>
<dbReference type="Proteomes" id="UP001165565">
    <property type="component" value="Unassembled WGS sequence"/>
</dbReference>
<proteinExistence type="predicted"/>
<keyword evidence="3" id="KW-1185">Reference proteome</keyword>
<protein>
    <submittedName>
        <fullName evidence="2">Uncharacterized protein</fullName>
    </submittedName>
</protein>
<evidence type="ECO:0000313" key="3">
    <source>
        <dbReference type="Proteomes" id="UP001165565"/>
    </source>
</evidence>
<feature type="transmembrane region" description="Helical" evidence="1">
    <location>
        <begin position="61"/>
        <end position="79"/>
    </location>
</feature>